<dbReference type="Pfam" id="PF04564">
    <property type="entry name" value="U-box"/>
    <property type="match status" value="1"/>
</dbReference>
<dbReference type="PANTHER" id="PTHR22849">
    <property type="entry name" value="WDSAM1 PROTEIN"/>
    <property type="match status" value="1"/>
</dbReference>
<dbReference type="InterPro" id="IPR016024">
    <property type="entry name" value="ARM-type_fold"/>
</dbReference>
<dbReference type="GO" id="GO:0061630">
    <property type="term" value="F:ubiquitin protein ligase activity"/>
    <property type="evidence" value="ECO:0007669"/>
    <property type="project" value="UniProtKB-UniRule"/>
</dbReference>
<keyword evidence="8" id="KW-1185">Reference proteome</keyword>
<sequence length="411" mass="45921">MELALVQIPSYFLCPISLQIMRDPVTLPTGITYDRDSIERWLYSGHHNTCPVTNQPVLESDLITPNHTLRRLIQSWCSSNASHGVERFPTPRPPVDKYQIATIIDEARRLPNSQLLPSLFKLKKIVSDGERNKRCVEGVPGAIDFLVSVISNEQGNEEAAISACDEAVNILYSLQLSQGGLLDLFERNEDLLNSLAAVLRLSVNYQTRAYVVLIVKTLLRVVPSTQLMSIRQEFFEGMVKVLKDRISYQATKAVLQVLYGVCPWGRNMVKTVQAGAVPVLLNLLLDEPEKRASEMMMVVLDVLCGCADGREEVIRHAAGLAVVSKKMMRVSPVATEKAVMILYSILSYPTTSAVLEEMLQVGVVNKLCMLLQVECGNSTRKMVKEMLRMHLSAWRRSSCLTPQLKALYLSS</sequence>
<evidence type="ECO:0000313" key="7">
    <source>
        <dbReference type="EMBL" id="KAK8949264.1"/>
    </source>
</evidence>
<dbReference type="FunFam" id="3.30.40.10:FF:000442">
    <property type="entry name" value="RING-type E3 ubiquitin transferase"/>
    <property type="match status" value="1"/>
</dbReference>
<evidence type="ECO:0000256" key="5">
    <source>
        <dbReference type="RuleBase" id="RU369093"/>
    </source>
</evidence>
<proteinExistence type="predicted"/>
<evidence type="ECO:0000256" key="2">
    <source>
        <dbReference type="ARBA" id="ARBA00004906"/>
    </source>
</evidence>
<reference evidence="7 8" key="1">
    <citation type="journal article" date="2022" name="Nat. Plants">
        <title>Genomes of leafy and leafless Platanthera orchids illuminate the evolution of mycoheterotrophy.</title>
        <authorList>
            <person name="Li M.H."/>
            <person name="Liu K.W."/>
            <person name="Li Z."/>
            <person name="Lu H.C."/>
            <person name="Ye Q.L."/>
            <person name="Zhang D."/>
            <person name="Wang J.Y."/>
            <person name="Li Y.F."/>
            <person name="Zhong Z.M."/>
            <person name="Liu X."/>
            <person name="Yu X."/>
            <person name="Liu D.K."/>
            <person name="Tu X.D."/>
            <person name="Liu B."/>
            <person name="Hao Y."/>
            <person name="Liao X.Y."/>
            <person name="Jiang Y.T."/>
            <person name="Sun W.H."/>
            <person name="Chen J."/>
            <person name="Chen Y.Q."/>
            <person name="Ai Y."/>
            <person name="Zhai J.W."/>
            <person name="Wu S.S."/>
            <person name="Zhou Z."/>
            <person name="Hsiao Y.Y."/>
            <person name="Wu W.L."/>
            <person name="Chen Y.Y."/>
            <person name="Lin Y.F."/>
            <person name="Hsu J.L."/>
            <person name="Li C.Y."/>
            <person name="Wang Z.W."/>
            <person name="Zhao X."/>
            <person name="Zhong W.Y."/>
            <person name="Ma X.K."/>
            <person name="Ma L."/>
            <person name="Huang J."/>
            <person name="Chen G.Z."/>
            <person name="Huang M.Z."/>
            <person name="Huang L."/>
            <person name="Peng D.H."/>
            <person name="Luo Y.B."/>
            <person name="Zou S.Q."/>
            <person name="Chen S.P."/>
            <person name="Lan S."/>
            <person name="Tsai W.C."/>
            <person name="Van de Peer Y."/>
            <person name="Liu Z.J."/>
        </authorList>
    </citation>
    <scope>NUCLEOTIDE SEQUENCE [LARGE SCALE GENOMIC DNA]</scope>
    <source>
        <strain evidence="7">Lor287</strain>
    </source>
</reference>
<dbReference type="InterPro" id="IPR013083">
    <property type="entry name" value="Znf_RING/FYVE/PHD"/>
</dbReference>
<evidence type="ECO:0000256" key="3">
    <source>
        <dbReference type="ARBA" id="ARBA00022679"/>
    </source>
</evidence>
<organism evidence="7 8">
    <name type="scientific">Platanthera zijinensis</name>
    <dbReference type="NCBI Taxonomy" id="2320716"/>
    <lineage>
        <taxon>Eukaryota</taxon>
        <taxon>Viridiplantae</taxon>
        <taxon>Streptophyta</taxon>
        <taxon>Embryophyta</taxon>
        <taxon>Tracheophyta</taxon>
        <taxon>Spermatophyta</taxon>
        <taxon>Magnoliopsida</taxon>
        <taxon>Liliopsida</taxon>
        <taxon>Asparagales</taxon>
        <taxon>Orchidaceae</taxon>
        <taxon>Orchidoideae</taxon>
        <taxon>Orchideae</taxon>
        <taxon>Orchidinae</taxon>
        <taxon>Platanthera</taxon>
    </lineage>
</organism>
<evidence type="ECO:0000256" key="1">
    <source>
        <dbReference type="ARBA" id="ARBA00000900"/>
    </source>
</evidence>
<dbReference type="SMART" id="SM00504">
    <property type="entry name" value="Ubox"/>
    <property type="match status" value="1"/>
</dbReference>
<dbReference type="CDD" id="cd16664">
    <property type="entry name" value="RING-Ubox_PUB"/>
    <property type="match status" value="1"/>
</dbReference>
<evidence type="ECO:0000259" key="6">
    <source>
        <dbReference type="PROSITE" id="PS51698"/>
    </source>
</evidence>
<dbReference type="SUPFAM" id="SSF48371">
    <property type="entry name" value="ARM repeat"/>
    <property type="match status" value="1"/>
</dbReference>
<dbReference type="GO" id="GO:0016567">
    <property type="term" value="P:protein ubiquitination"/>
    <property type="evidence" value="ECO:0007669"/>
    <property type="project" value="UniProtKB-UniRule"/>
</dbReference>
<dbReference type="Pfam" id="PF25598">
    <property type="entry name" value="ARM_PUB"/>
    <property type="match status" value="1"/>
</dbReference>
<feature type="domain" description="U-box" evidence="6">
    <location>
        <begin position="7"/>
        <end position="83"/>
    </location>
</feature>
<dbReference type="InterPro" id="IPR045210">
    <property type="entry name" value="RING-Ubox_PUB"/>
</dbReference>
<dbReference type="InterPro" id="IPR003613">
    <property type="entry name" value="Ubox_domain"/>
</dbReference>
<dbReference type="AlphaFoldDB" id="A0AAP0GBD0"/>
<dbReference type="EMBL" id="JBBWWQ010000004">
    <property type="protein sequence ID" value="KAK8949264.1"/>
    <property type="molecule type" value="Genomic_DNA"/>
</dbReference>
<comment type="pathway">
    <text evidence="2 5">Protein modification; protein ubiquitination.</text>
</comment>
<comment type="caution">
    <text evidence="7">The sequence shown here is derived from an EMBL/GenBank/DDBJ whole genome shotgun (WGS) entry which is preliminary data.</text>
</comment>
<gene>
    <name evidence="7" type="primary">PUB23</name>
    <name evidence="7" type="ORF">KSP39_PZI005916</name>
</gene>
<dbReference type="PROSITE" id="PS51698">
    <property type="entry name" value="U_BOX"/>
    <property type="match status" value="1"/>
</dbReference>
<dbReference type="Proteomes" id="UP001418222">
    <property type="component" value="Unassembled WGS sequence"/>
</dbReference>
<dbReference type="Gene3D" id="3.30.40.10">
    <property type="entry name" value="Zinc/RING finger domain, C3HC4 (zinc finger)"/>
    <property type="match status" value="1"/>
</dbReference>
<dbReference type="InterPro" id="IPR011989">
    <property type="entry name" value="ARM-like"/>
</dbReference>
<dbReference type="PANTHER" id="PTHR22849:SF168">
    <property type="entry name" value="U-BOX DOMAIN-CONTAINING PROTEIN"/>
    <property type="match status" value="1"/>
</dbReference>
<evidence type="ECO:0000313" key="8">
    <source>
        <dbReference type="Proteomes" id="UP001418222"/>
    </source>
</evidence>
<dbReference type="Gene3D" id="1.25.10.10">
    <property type="entry name" value="Leucine-rich Repeat Variant"/>
    <property type="match status" value="1"/>
</dbReference>
<accession>A0AAP0GBD0</accession>
<comment type="function">
    <text evidence="5">Functions as an E3 ubiquitin ligase.</text>
</comment>
<dbReference type="InterPro" id="IPR045185">
    <property type="entry name" value="PUB22/23/24-like"/>
</dbReference>
<evidence type="ECO:0000256" key="4">
    <source>
        <dbReference type="ARBA" id="ARBA00022786"/>
    </source>
</evidence>
<name>A0AAP0GBD0_9ASPA</name>
<comment type="catalytic activity">
    <reaction evidence="1 5">
        <text>S-ubiquitinyl-[E2 ubiquitin-conjugating enzyme]-L-cysteine + [acceptor protein]-L-lysine = [E2 ubiquitin-conjugating enzyme]-L-cysteine + N(6)-ubiquitinyl-[acceptor protein]-L-lysine.</text>
        <dbReference type="EC" id="2.3.2.27"/>
    </reaction>
</comment>
<keyword evidence="4 5" id="KW-0833">Ubl conjugation pathway</keyword>
<protein>
    <recommendedName>
        <fullName evidence="5 6">U-box domain-containing protein</fullName>
        <ecNumber evidence="5">2.3.2.27</ecNumber>
    </recommendedName>
    <alternativeName>
        <fullName evidence="5">RING-type E3 ubiquitin transferase PUB</fullName>
    </alternativeName>
</protein>
<dbReference type="SUPFAM" id="SSF57850">
    <property type="entry name" value="RING/U-box"/>
    <property type="match status" value="1"/>
</dbReference>
<dbReference type="EC" id="2.3.2.27" evidence="5"/>
<keyword evidence="3 5" id="KW-0808">Transferase</keyword>
<dbReference type="InterPro" id="IPR058678">
    <property type="entry name" value="ARM_PUB"/>
</dbReference>